<dbReference type="Gene3D" id="2.40.50.140">
    <property type="entry name" value="Nucleic acid-binding proteins"/>
    <property type="match status" value="1"/>
</dbReference>
<feature type="compositionally biased region" description="Acidic residues" evidence="3">
    <location>
        <begin position="162"/>
        <end position="175"/>
    </location>
</feature>
<accession>A0ABN2N5T6</accession>
<keyword evidence="1 2" id="KW-0238">DNA-binding</keyword>
<dbReference type="PROSITE" id="PS50935">
    <property type="entry name" value="SSB"/>
    <property type="match status" value="1"/>
</dbReference>
<dbReference type="SUPFAM" id="SSF50249">
    <property type="entry name" value="Nucleic acid-binding proteins"/>
    <property type="match status" value="1"/>
</dbReference>
<dbReference type="Pfam" id="PF00436">
    <property type="entry name" value="SSB"/>
    <property type="match status" value="1"/>
</dbReference>
<feature type="region of interest" description="Disordered" evidence="3">
    <location>
        <begin position="124"/>
        <end position="212"/>
    </location>
</feature>
<dbReference type="EMBL" id="BAAANL010000001">
    <property type="protein sequence ID" value="GAA1854114.1"/>
    <property type="molecule type" value="Genomic_DNA"/>
</dbReference>
<evidence type="ECO:0000256" key="2">
    <source>
        <dbReference type="PROSITE-ProRule" id="PRU00252"/>
    </source>
</evidence>
<feature type="compositionally biased region" description="Gly residues" evidence="3">
    <location>
        <begin position="183"/>
        <end position="193"/>
    </location>
</feature>
<evidence type="ECO:0000256" key="1">
    <source>
        <dbReference type="ARBA" id="ARBA00023125"/>
    </source>
</evidence>
<sequence>MSNEVMVTVTGNAGSTPVINRSARGTEWTQFSVASTRRIRGADGGFHDGQTLWFKVKAWGLAASNIAASVEKGQPLVVTGRLEVDEWQSELGPRMGLVINAETVGHNLARGRTAFTRVVQAAEPPGAPVEHGGGMARSGAHGQPPDPYATSVPRSGPHGLDGDDDAGGPDAEDHDAEDHDAGDSGGDLAGGEPDGVLEPVGAGAGRDRDLTA</sequence>
<dbReference type="InterPro" id="IPR000424">
    <property type="entry name" value="Primosome_PriB/ssb"/>
</dbReference>
<comment type="caution">
    <text evidence="4">The sequence shown here is derived from an EMBL/GenBank/DDBJ whole genome shotgun (WGS) entry which is preliminary data.</text>
</comment>
<evidence type="ECO:0000256" key="3">
    <source>
        <dbReference type="SAM" id="MobiDB-lite"/>
    </source>
</evidence>
<dbReference type="Proteomes" id="UP001501094">
    <property type="component" value="Unassembled WGS sequence"/>
</dbReference>
<organism evidence="4 5">
    <name type="scientific">Myceligenerans crystallogenes</name>
    <dbReference type="NCBI Taxonomy" id="316335"/>
    <lineage>
        <taxon>Bacteria</taxon>
        <taxon>Bacillati</taxon>
        <taxon>Actinomycetota</taxon>
        <taxon>Actinomycetes</taxon>
        <taxon>Micrococcales</taxon>
        <taxon>Promicromonosporaceae</taxon>
        <taxon>Myceligenerans</taxon>
    </lineage>
</organism>
<reference evidence="4 5" key="1">
    <citation type="journal article" date="2019" name="Int. J. Syst. Evol. Microbiol.">
        <title>The Global Catalogue of Microorganisms (GCM) 10K type strain sequencing project: providing services to taxonomists for standard genome sequencing and annotation.</title>
        <authorList>
            <consortium name="The Broad Institute Genomics Platform"/>
            <consortium name="The Broad Institute Genome Sequencing Center for Infectious Disease"/>
            <person name="Wu L."/>
            <person name="Ma J."/>
        </authorList>
    </citation>
    <scope>NUCLEOTIDE SEQUENCE [LARGE SCALE GENOMIC DNA]</scope>
    <source>
        <strain evidence="4 5">JCM 14326</strain>
    </source>
</reference>
<protein>
    <recommendedName>
        <fullName evidence="6">Single-stranded DNA-binding protein</fullName>
    </recommendedName>
</protein>
<proteinExistence type="predicted"/>
<evidence type="ECO:0000313" key="4">
    <source>
        <dbReference type="EMBL" id="GAA1854114.1"/>
    </source>
</evidence>
<dbReference type="RefSeq" id="WP_344099844.1">
    <property type="nucleotide sequence ID" value="NZ_BAAANL010000001.1"/>
</dbReference>
<name>A0ABN2N5T6_9MICO</name>
<gene>
    <name evidence="4" type="ORF">GCM10009751_08620</name>
</gene>
<dbReference type="CDD" id="cd04496">
    <property type="entry name" value="SSB_OBF"/>
    <property type="match status" value="1"/>
</dbReference>
<evidence type="ECO:0008006" key="6">
    <source>
        <dbReference type="Google" id="ProtNLM"/>
    </source>
</evidence>
<dbReference type="InterPro" id="IPR012340">
    <property type="entry name" value="NA-bd_OB-fold"/>
</dbReference>
<evidence type="ECO:0000313" key="5">
    <source>
        <dbReference type="Proteomes" id="UP001501094"/>
    </source>
</evidence>
<keyword evidence="5" id="KW-1185">Reference proteome</keyword>